<gene>
    <name evidence="2" type="ORF">KC19_VG282300</name>
</gene>
<comment type="caution">
    <text evidence="2">The sequence shown here is derived from an EMBL/GenBank/DDBJ whole genome shotgun (WGS) entry which is preliminary data.</text>
</comment>
<sequence length="95" mass="10777">MQFSQNPCFRWVQRKNNGILHWLALAICASTEEQLRTSDTRLQLDPGWSPMEKDVGQKKNQAMPQRNLIQEAGRQGLNELQPATARARGVGSFIL</sequence>
<feature type="region of interest" description="Disordered" evidence="1">
    <location>
        <begin position="42"/>
        <end position="62"/>
    </location>
</feature>
<evidence type="ECO:0000256" key="1">
    <source>
        <dbReference type="SAM" id="MobiDB-lite"/>
    </source>
</evidence>
<dbReference type="Proteomes" id="UP000822688">
    <property type="component" value="Chromosome V"/>
</dbReference>
<evidence type="ECO:0000313" key="3">
    <source>
        <dbReference type="Proteomes" id="UP000822688"/>
    </source>
</evidence>
<keyword evidence="3" id="KW-1185">Reference proteome</keyword>
<proteinExistence type="predicted"/>
<organism evidence="2 3">
    <name type="scientific">Ceratodon purpureus</name>
    <name type="common">Fire moss</name>
    <name type="synonym">Dicranum purpureum</name>
    <dbReference type="NCBI Taxonomy" id="3225"/>
    <lineage>
        <taxon>Eukaryota</taxon>
        <taxon>Viridiplantae</taxon>
        <taxon>Streptophyta</taxon>
        <taxon>Embryophyta</taxon>
        <taxon>Bryophyta</taxon>
        <taxon>Bryophytina</taxon>
        <taxon>Bryopsida</taxon>
        <taxon>Dicranidae</taxon>
        <taxon>Pseudoditrichales</taxon>
        <taxon>Ditrichaceae</taxon>
        <taxon>Ceratodon</taxon>
    </lineage>
</organism>
<dbReference type="EMBL" id="CM026426">
    <property type="protein sequence ID" value="KAG0574674.1"/>
    <property type="molecule type" value="Genomic_DNA"/>
</dbReference>
<dbReference type="AlphaFoldDB" id="A0A8T0HUL8"/>
<protein>
    <submittedName>
        <fullName evidence="2">Uncharacterized protein</fullName>
    </submittedName>
</protein>
<evidence type="ECO:0000313" key="2">
    <source>
        <dbReference type="EMBL" id="KAG0574674.1"/>
    </source>
</evidence>
<reference evidence="2" key="1">
    <citation type="submission" date="2020-06" db="EMBL/GenBank/DDBJ databases">
        <title>WGS assembly of Ceratodon purpureus strain R40.</title>
        <authorList>
            <person name="Carey S.B."/>
            <person name="Jenkins J."/>
            <person name="Shu S."/>
            <person name="Lovell J.T."/>
            <person name="Sreedasyam A."/>
            <person name="Maumus F."/>
            <person name="Tiley G.P."/>
            <person name="Fernandez-Pozo N."/>
            <person name="Barry K."/>
            <person name="Chen C."/>
            <person name="Wang M."/>
            <person name="Lipzen A."/>
            <person name="Daum C."/>
            <person name="Saski C.A."/>
            <person name="Payton A.C."/>
            <person name="Mcbreen J.C."/>
            <person name="Conrad R.E."/>
            <person name="Kollar L.M."/>
            <person name="Olsson S."/>
            <person name="Huttunen S."/>
            <person name="Landis J.B."/>
            <person name="Wickett N.J."/>
            <person name="Johnson M.G."/>
            <person name="Rensing S.A."/>
            <person name="Grimwood J."/>
            <person name="Schmutz J."/>
            <person name="Mcdaniel S.F."/>
        </authorList>
    </citation>
    <scope>NUCLEOTIDE SEQUENCE</scope>
    <source>
        <strain evidence="2">R40</strain>
    </source>
</reference>
<accession>A0A8T0HUL8</accession>
<name>A0A8T0HUL8_CERPU</name>